<feature type="compositionally biased region" description="Polar residues" evidence="4">
    <location>
        <begin position="39"/>
        <end position="55"/>
    </location>
</feature>
<dbReference type="CDD" id="cd01040">
    <property type="entry name" value="Mb-like"/>
    <property type="match status" value="1"/>
</dbReference>
<keyword evidence="3" id="KW-0408">Iron</keyword>
<dbReference type="InterPro" id="IPR009050">
    <property type="entry name" value="Globin-like_sf"/>
</dbReference>
<dbReference type="OrthoDB" id="5786609at2759"/>
<evidence type="ECO:0000256" key="1">
    <source>
        <dbReference type="ARBA" id="ARBA00022617"/>
    </source>
</evidence>
<accession>A0A9P1N0E4</accession>
<dbReference type="GO" id="GO:0019825">
    <property type="term" value="F:oxygen binding"/>
    <property type="evidence" value="ECO:0007669"/>
    <property type="project" value="InterPro"/>
</dbReference>
<comment type="caution">
    <text evidence="5">The sequence shown here is derived from an EMBL/GenBank/DDBJ whole genome shotgun (WGS) entry which is preliminary data.</text>
</comment>
<dbReference type="GO" id="GO:0020037">
    <property type="term" value="F:heme binding"/>
    <property type="evidence" value="ECO:0007669"/>
    <property type="project" value="InterPro"/>
</dbReference>
<evidence type="ECO:0000313" key="5">
    <source>
        <dbReference type="EMBL" id="CAI5443335.1"/>
    </source>
</evidence>
<dbReference type="Gene3D" id="1.10.490.10">
    <property type="entry name" value="Globins"/>
    <property type="match status" value="1"/>
</dbReference>
<protein>
    <recommendedName>
        <fullName evidence="7">Globin family profile domain-containing protein</fullName>
    </recommendedName>
</protein>
<dbReference type="PANTHER" id="PTHR46458:SF12">
    <property type="entry name" value="GLOBIN FAMILY PROFILE DOMAIN-CONTAINING PROTEIN"/>
    <property type="match status" value="1"/>
</dbReference>
<evidence type="ECO:0000256" key="4">
    <source>
        <dbReference type="SAM" id="MobiDB-lite"/>
    </source>
</evidence>
<sequence>MFEEEHHRRTQSSRQKPALPTISRQRPATVHHKKPQMLEPNTLSVCPMMSGNQHISRSASSSPRRSGPPELQRRESVLQMLNRIWKSDECSKRPPIEKKHALDVPQEPLSRQLSLSDTNVHPIRPSSSKLCLTTKQKRLLRTSFLAMNSGGTFLKLMEKIFRRLEARFPDMRSIFLTTAFVNSLAPPRGQTIPACRVKTELDHSRCLCGIFEKLIDNLENLDGELAEVRHFGEKHAQMAESGFDGGMIEEFGEEAMAIIGACDNIKYNHEIVKAWRLLLACVTDEMKVGYDRMSRINTRRNSINPPSSQPSPS</sequence>
<evidence type="ECO:0000313" key="6">
    <source>
        <dbReference type="Proteomes" id="UP001152747"/>
    </source>
</evidence>
<dbReference type="Proteomes" id="UP001152747">
    <property type="component" value="Unassembled WGS sequence"/>
</dbReference>
<dbReference type="InterPro" id="IPR012292">
    <property type="entry name" value="Globin/Proto"/>
</dbReference>
<dbReference type="EMBL" id="CANHGI010000002">
    <property type="protein sequence ID" value="CAI5443335.1"/>
    <property type="molecule type" value="Genomic_DNA"/>
</dbReference>
<name>A0A9P1N0E4_9PELO</name>
<dbReference type="GO" id="GO:0046872">
    <property type="term" value="F:metal ion binding"/>
    <property type="evidence" value="ECO:0007669"/>
    <property type="project" value="UniProtKB-KW"/>
</dbReference>
<feature type="compositionally biased region" description="Low complexity" evidence="4">
    <location>
        <begin position="56"/>
        <end position="69"/>
    </location>
</feature>
<feature type="region of interest" description="Disordered" evidence="4">
    <location>
        <begin position="1"/>
        <end position="72"/>
    </location>
</feature>
<gene>
    <name evidence="5" type="ORF">CAMP_LOCUS5972</name>
</gene>
<evidence type="ECO:0008006" key="7">
    <source>
        <dbReference type="Google" id="ProtNLM"/>
    </source>
</evidence>
<organism evidence="5 6">
    <name type="scientific">Caenorhabditis angaria</name>
    <dbReference type="NCBI Taxonomy" id="860376"/>
    <lineage>
        <taxon>Eukaryota</taxon>
        <taxon>Metazoa</taxon>
        <taxon>Ecdysozoa</taxon>
        <taxon>Nematoda</taxon>
        <taxon>Chromadorea</taxon>
        <taxon>Rhabditida</taxon>
        <taxon>Rhabditina</taxon>
        <taxon>Rhabditomorpha</taxon>
        <taxon>Rhabditoidea</taxon>
        <taxon>Rhabditidae</taxon>
        <taxon>Peloderinae</taxon>
        <taxon>Caenorhabditis</taxon>
    </lineage>
</organism>
<dbReference type="SUPFAM" id="SSF46458">
    <property type="entry name" value="Globin-like"/>
    <property type="match status" value="1"/>
</dbReference>
<proteinExistence type="predicted"/>
<keyword evidence="1" id="KW-0349">Heme</keyword>
<keyword evidence="2" id="KW-0479">Metal-binding</keyword>
<dbReference type="AlphaFoldDB" id="A0A9P1N0E4"/>
<dbReference type="InterPro" id="IPR050532">
    <property type="entry name" value="Globin-like_OT"/>
</dbReference>
<evidence type="ECO:0000256" key="3">
    <source>
        <dbReference type="ARBA" id="ARBA00023004"/>
    </source>
</evidence>
<dbReference type="InterPro" id="IPR044399">
    <property type="entry name" value="Mb-like_M"/>
</dbReference>
<keyword evidence="6" id="KW-1185">Reference proteome</keyword>
<evidence type="ECO:0000256" key="2">
    <source>
        <dbReference type="ARBA" id="ARBA00022723"/>
    </source>
</evidence>
<reference evidence="5" key="1">
    <citation type="submission" date="2022-11" db="EMBL/GenBank/DDBJ databases">
        <authorList>
            <person name="Kikuchi T."/>
        </authorList>
    </citation>
    <scope>NUCLEOTIDE SEQUENCE</scope>
    <source>
        <strain evidence="5">PS1010</strain>
    </source>
</reference>
<dbReference type="PANTHER" id="PTHR46458">
    <property type="entry name" value="BLR2807 PROTEIN"/>
    <property type="match status" value="1"/>
</dbReference>